<keyword evidence="6 10" id="KW-0328">Glycosyltransferase</keyword>
<dbReference type="InterPro" id="IPR006048">
    <property type="entry name" value="A-amylase/branching_C"/>
</dbReference>
<dbReference type="InterPro" id="IPR054169">
    <property type="entry name" value="GlgB_N"/>
</dbReference>
<evidence type="ECO:0000256" key="3">
    <source>
        <dbReference type="ARBA" id="ARBA00004964"/>
    </source>
</evidence>
<dbReference type="Gene3D" id="2.60.40.1180">
    <property type="entry name" value="Golgi alpha-mannosidase II"/>
    <property type="match status" value="1"/>
</dbReference>
<evidence type="ECO:0000256" key="6">
    <source>
        <dbReference type="ARBA" id="ARBA00022676"/>
    </source>
</evidence>
<dbReference type="PIRSF" id="PIRSF000463">
    <property type="entry name" value="GlgB"/>
    <property type="match status" value="1"/>
</dbReference>
<dbReference type="EC" id="2.4.1.18" evidence="10"/>
<comment type="pathway">
    <text evidence="3 10">Glycan biosynthesis; glycogen biosynthesis.</text>
</comment>
<evidence type="ECO:0000256" key="9">
    <source>
        <dbReference type="ARBA" id="ARBA00023277"/>
    </source>
</evidence>
<dbReference type="NCBIfam" id="TIGR01515">
    <property type="entry name" value="branching_enzym"/>
    <property type="match status" value="1"/>
</dbReference>
<protein>
    <recommendedName>
        <fullName evidence="10">1,4-alpha-glucan branching enzyme GlgB</fullName>
        <ecNumber evidence="10">2.4.1.18</ecNumber>
    </recommendedName>
    <alternativeName>
        <fullName evidence="10">1,4-alpha-D-glucan:1,4-alpha-D-glucan 6-glucosyl-transferase</fullName>
    </alternativeName>
    <alternativeName>
        <fullName evidence="10">Alpha-(1-&gt;4)-glucan branching enzyme</fullName>
    </alternativeName>
    <alternativeName>
        <fullName evidence="10">Glycogen branching enzyme</fullName>
        <shortName evidence="10">BE</shortName>
    </alternativeName>
</protein>
<dbReference type="NCBIfam" id="NF008967">
    <property type="entry name" value="PRK12313.1"/>
    <property type="match status" value="1"/>
</dbReference>
<dbReference type="EMBL" id="QGGB01000009">
    <property type="protein sequence ID" value="PWN05555.1"/>
    <property type="molecule type" value="Genomic_DNA"/>
</dbReference>
<dbReference type="Proteomes" id="UP000245533">
    <property type="component" value="Unassembled WGS sequence"/>
</dbReference>
<keyword evidence="8 10" id="KW-0320">Glycogen biosynthesis</keyword>
<dbReference type="InterPro" id="IPR014756">
    <property type="entry name" value="Ig_E-set"/>
</dbReference>
<evidence type="ECO:0000256" key="4">
    <source>
        <dbReference type="ARBA" id="ARBA00009000"/>
    </source>
</evidence>
<dbReference type="GO" id="GO:0043169">
    <property type="term" value="F:cation binding"/>
    <property type="evidence" value="ECO:0007669"/>
    <property type="project" value="InterPro"/>
</dbReference>
<dbReference type="GO" id="GO:0004553">
    <property type="term" value="F:hydrolase activity, hydrolyzing O-glycosyl compounds"/>
    <property type="evidence" value="ECO:0007669"/>
    <property type="project" value="InterPro"/>
</dbReference>
<evidence type="ECO:0000256" key="10">
    <source>
        <dbReference type="HAMAP-Rule" id="MF_00685"/>
    </source>
</evidence>
<dbReference type="SUPFAM" id="SSF81296">
    <property type="entry name" value="E set domains"/>
    <property type="match status" value="2"/>
</dbReference>
<dbReference type="RefSeq" id="WP_109647583.1">
    <property type="nucleotide sequence ID" value="NZ_QGGB01000009.1"/>
</dbReference>
<feature type="active site" description="Proton donor" evidence="10 11">
    <location>
        <position position="465"/>
    </location>
</feature>
<dbReference type="Pfam" id="PF02806">
    <property type="entry name" value="Alpha-amylase_C"/>
    <property type="match status" value="1"/>
</dbReference>
<dbReference type="InterPro" id="IPR037439">
    <property type="entry name" value="Branching_enzy"/>
</dbReference>
<keyword evidence="9 10" id="KW-0119">Carbohydrate metabolism</keyword>
<dbReference type="Gene3D" id="2.60.40.10">
    <property type="entry name" value="Immunoglobulins"/>
    <property type="match status" value="2"/>
</dbReference>
<dbReference type="InterPro" id="IPR044143">
    <property type="entry name" value="GlgB_N_E_set_prok"/>
</dbReference>
<comment type="similarity">
    <text evidence="4 10">Belongs to the glycosyl hydrolase 13 family. GlgB subfamily.</text>
</comment>
<evidence type="ECO:0000313" key="13">
    <source>
        <dbReference type="EMBL" id="PWN05555.1"/>
    </source>
</evidence>
<evidence type="ECO:0000313" key="14">
    <source>
        <dbReference type="Proteomes" id="UP000245533"/>
    </source>
</evidence>
<comment type="caution">
    <text evidence="13">The sequence shown here is derived from an EMBL/GenBank/DDBJ whole genome shotgun (WGS) entry which is preliminary data.</text>
</comment>
<evidence type="ECO:0000259" key="12">
    <source>
        <dbReference type="SMART" id="SM00642"/>
    </source>
</evidence>
<feature type="domain" description="Glycosyl hydrolase family 13 catalytic" evidence="12">
    <location>
        <begin position="253"/>
        <end position="615"/>
    </location>
</feature>
<evidence type="ECO:0000256" key="5">
    <source>
        <dbReference type="ARBA" id="ARBA00022600"/>
    </source>
</evidence>
<name>A0A316TRA1_9BACT</name>
<dbReference type="InterPro" id="IPR004193">
    <property type="entry name" value="Glyco_hydro_13_N"/>
</dbReference>
<organism evidence="13 14">
    <name type="scientific">Rhodohalobacter mucosus</name>
    <dbReference type="NCBI Taxonomy" id="2079485"/>
    <lineage>
        <taxon>Bacteria</taxon>
        <taxon>Pseudomonadati</taxon>
        <taxon>Balneolota</taxon>
        <taxon>Balneolia</taxon>
        <taxon>Balneolales</taxon>
        <taxon>Balneolaceae</taxon>
        <taxon>Rhodohalobacter</taxon>
    </lineage>
</organism>
<dbReference type="HAMAP" id="MF_00685">
    <property type="entry name" value="GlgB"/>
    <property type="match status" value="1"/>
</dbReference>
<dbReference type="InterPro" id="IPR006407">
    <property type="entry name" value="GlgB"/>
</dbReference>
<comment type="catalytic activity">
    <reaction evidence="1 10">
        <text>Transfers a segment of a (1-&gt;4)-alpha-D-glucan chain to a primary hydroxy group in a similar glucan chain.</text>
        <dbReference type="EC" id="2.4.1.18"/>
    </reaction>
</comment>
<evidence type="ECO:0000256" key="11">
    <source>
        <dbReference type="PIRSR" id="PIRSR000463-1"/>
    </source>
</evidence>
<dbReference type="GO" id="GO:0003844">
    <property type="term" value="F:1,4-alpha-glucan branching enzyme activity"/>
    <property type="evidence" value="ECO:0007669"/>
    <property type="project" value="UniProtKB-UniRule"/>
</dbReference>
<dbReference type="SUPFAM" id="SSF51445">
    <property type="entry name" value="(Trans)glycosidases"/>
    <property type="match status" value="1"/>
</dbReference>
<comment type="function">
    <text evidence="2 10">Catalyzes the formation of the alpha-1,6-glucosidic linkages in glycogen by scission of a 1,4-alpha-linked oligosaccharide from growing alpha-1,4-glucan chains and the subsequent attachment of the oligosaccharide to the alpha-1,6 position.</text>
</comment>
<accession>A0A316TRA1</accession>
<comment type="subunit">
    <text evidence="10">Monomer.</text>
</comment>
<evidence type="ECO:0000256" key="1">
    <source>
        <dbReference type="ARBA" id="ARBA00000826"/>
    </source>
</evidence>
<dbReference type="SUPFAM" id="SSF51011">
    <property type="entry name" value="Glycosyl hydrolase domain"/>
    <property type="match status" value="1"/>
</dbReference>
<dbReference type="Pfam" id="PF22019">
    <property type="entry name" value="GlgB_N"/>
    <property type="match status" value="1"/>
</dbReference>
<dbReference type="GO" id="GO:0005978">
    <property type="term" value="P:glycogen biosynthetic process"/>
    <property type="evidence" value="ECO:0007669"/>
    <property type="project" value="UniProtKB-UniRule"/>
</dbReference>
<keyword evidence="7 10" id="KW-0808">Transferase</keyword>
<keyword evidence="5 10" id="KW-0321">Glycogen metabolism</keyword>
<evidence type="ECO:0000256" key="8">
    <source>
        <dbReference type="ARBA" id="ARBA00023056"/>
    </source>
</evidence>
<dbReference type="CDD" id="cd11322">
    <property type="entry name" value="AmyAc_Glg_BE"/>
    <property type="match status" value="1"/>
</dbReference>
<dbReference type="FunFam" id="2.60.40.10:FF:000169">
    <property type="entry name" value="1,4-alpha-glucan branching enzyme GlgB"/>
    <property type="match status" value="1"/>
</dbReference>
<dbReference type="PANTHER" id="PTHR43651:SF3">
    <property type="entry name" value="1,4-ALPHA-GLUCAN-BRANCHING ENZYME"/>
    <property type="match status" value="1"/>
</dbReference>
<dbReference type="CDD" id="cd02855">
    <property type="entry name" value="E_set_GBE_prok_N"/>
    <property type="match status" value="1"/>
</dbReference>
<dbReference type="OrthoDB" id="9800174at2"/>
<dbReference type="FunFam" id="2.60.40.1180:FF:000002">
    <property type="entry name" value="1,4-alpha-glucan branching enzyme GlgB"/>
    <property type="match status" value="1"/>
</dbReference>
<gene>
    <name evidence="10" type="primary">glgB</name>
    <name evidence="13" type="ORF">DDZ15_13190</name>
</gene>
<keyword evidence="14" id="KW-1185">Reference proteome</keyword>
<dbReference type="UniPathway" id="UPA00164"/>
<feature type="active site" description="Nucleophile" evidence="10 11">
    <location>
        <position position="412"/>
    </location>
</feature>
<dbReference type="Gene3D" id="3.20.20.80">
    <property type="entry name" value="Glycosidases"/>
    <property type="match status" value="1"/>
</dbReference>
<dbReference type="InterPro" id="IPR017853">
    <property type="entry name" value="GH"/>
</dbReference>
<dbReference type="SMART" id="SM00642">
    <property type="entry name" value="Aamy"/>
    <property type="match status" value="1"/>
</dbReference>
<evidence type="ECO:0000256" key="7">
    <source>
        <dbReference type="ARBA" id="ARBA00022679"/>
    </source>
</evidence>
<dbReference type="Pfam" id="PF00128">
    <property type="entry name" value="Alpha-amylase"/>
    <property type="match status" value="2"/>
</dbReference>
<dbReference type="InterPro" id="IPR013780">
    <property type="entry name" value="Glyco_hydro_b"/>
</dbReference>
<reference evidence="13 14" key="1">
    <citation type="submission" date="2018-05" db="EMBL/GenBank/DDBJ databases">
        <title>Rhodohalobacter halophilus gen. nov., sp. nov., a moderately halophilic member of the family Balneolaceae.</title>
        <authorList>
            <person name="Liu Z.-W."/>
        </authorList>
    </citation>
    <scope>NUCLEOTIDE SEQUENCE [LARGE SCALE GENOMIC DNA]</scope>
    <source>
        <strain evidence="13 14">8A47</strain>
    </source>
</reference>
<dbReference type="InterPro" id="IPR006047">
    <property type="entry name" value="GH13_cat_dom"/>
</dbReference>
<dbReference type="AlphaFoldDB" id="A0A316TRA1"/>
<dbReference type="PANTHER" id="PTHR43651">
    <property type="entry name" value="1,4-ALPHA-GLUCAN-BRANCHING ENZYME"/>
    <property type="match status" value="1"/>
</dbReference>
<dbReference type="FunFam" id="3.20.20.80:FF:000003">
    <property type="entry name" value="1,4-alpha-glucan branching enzyme GlgB"/>
    <property type="match status" value="1"/>
</dbReference>
<dbReference type="GO" id="GO:0005829">
    <property type="term" value="C:cytosol"/>
    <property type="evidence" value="ECO:0007669"/>
    <property type="project" value="TreeGrafter"/>
</dbReference>
<evidence type="ECO:0000256" key="2">
    <source>
        <dbReference type="ARBA" id="ARBA00002953"/>
    </source>
</evidence>
<dbReference type="NCBIfam" id="NF003811">
    <property type="entry name" value="PRK05402.1"/>
    <property type="match status" value="1"/>
</dbReference>
<dbReference type="InterPro" id="IPR013783">
    <property type="entry name" value="Ig-like_fold"/>
</dbReference>
<proteinExistence type="inferred from homology"/>
<sequence length="731" mass="84246">MTLKIEEIDAISNGDHGDLFGVLGLHTVNVDGKEKLVFRAFRPDAKELHLLLDGVKKPVEVSRVNDAGFFEHLFARRKKRFAYKIRVIPYEGEAYEIEDAYRFGPLISDFDLQLWGEGNHHHAYRLMGAHHKTVDGVEGTHFVVSAPSAGRVSVIGSFNGWDGRIHGMRKYHDQGIWETFIPHVAKGDLYKYEIKSHMTDAPLKKADPYAASSELRPGTASRVWVESYDWGDHNWMDNRKEHQHFNRPVSIYEIHAGSWKRKVGETPGFLSYRELAEDLVPYVSEMGFTHVELMPVAEHPYDPSWGYQITGYFAPTSRFGNPDDFRYFVDECHKAGIGVILDWVPAHFTKDDHGLRRFDGTAMYEHEDPRLGEHTDWGTCIFNYGRTEVMNFLISNAVYWAEEFHIDGLRVDAVASMLYLDYSRDEGEWIPNQYGGRENLEAIHFLRRFNEVIHEYFPGILTFAEESTSWQGVSRPTSSGGLGFDFKWNMGWMNDTLAYMEKDPIYRKYHQDQLSFSLIYAFSEQFILPLSHDEVVHMKQSLLSKMPGDDWQKFANLRLLYTYMYGHPGKKLLFMGDEIGQWSEWTEAHSIDWHLLEWESHQGIKNIVKDLNRLYVDEGACHEIDSSWEGFEWIDISDADNSLLSFVRRGRNPDDFLVFLLNFTPSVHKEYKFGVPEACEYRVILNSDSEFYGGSNAGPTKVQGKKGPWHSQPNHIVVDVPPLAGVVLKPV</sequence>
<dbReference type="Pfam" id="PF02922">
    <property type="entry name" value="CBM_48"/>
    <property type="match status" value="1"/>
</dbReference>